<comment type="caution">
    <text evidence="7">The sequence shown here is derived from an EMBL/GenBank/DDBJ whole genome shotgun (WGS) entry which is preliminary data.</text>
</comment>
<dbReference type="NCBIfam" id="NF033543">
    <property type="entry name" value="transpos_IS256"/>
    <property type="match status" value="1"/>
</dbReference>
<evidence type="ECO:0000256" key="3">
    <source>
        <dbReference type="ARBA" id="ARBA00022578"/>
    </source>
</evidence>
<proteinExistence type="inferred from homology"/>
<dbReference type="GO" id="GO:0006313">
    <property type="term" value="P:DNA transposition"/>
    <property type="evidence" value="ECO:0007669"/>
    <property type="project" value="UniProtKB-UniRule"/>
</dbReference>
<keyword evidence="6" id="KW-0814">Transposable element</keyword>
<dbReference type="InterPro" id="IPR001207">
    <property type="entry name" value="Transposase_mutator"/>
</dbReference>
<name>A0A158K603_9BURK</name>
<evidence type="ECO:0000256" key="4">
    <source>
        <dbReference type="ARBA" id="ARBA00023125"/>
    </source>
</evidence>
<evidence type="ECO:0000313" key="7">
    <source>
        <dbReference type="EMBL" id="SAL76568.1"/>
    </source>
</evidence>
<evidence type="ECO:0000256" key="2">
    <source>
        <dbReference type="ARBA" id="ARBA00010961"/>
    </source>
</evidence>
<dbReference type="Pfam" id="PF00872">
    <property type="entry name" value="Transposase_mut"/>
    <property type="match status" value="1"/>
</dbReference>
<dbReference type="PANTHER" id="PTHR33217:SF9">
    <property type="entry name" value="MUTATOR FAMILY TRANSPOSASE"/>
    <property type="match status" value="1"/>
</dbReference>
<keyword evidence="5 6" id="KW-0233">DNA recombination</keyword>
<evidence type="ECO:0000256" key="6">
    <source>
        <dbReference type="RuleBase" id="RU365089"/>
    </source>
</evidence>
<gene>
    <name evidence="7" type="ORF">AWB68_05015</name>
</gene>
<comment type="similarity">
    <text evidence="2 6">Belongs to the transposase mutator family.</text>
</comment>
<dbReference type="AlphaFoldDB" id="A0A158K603"/>
<keyword evidence="3 6" id="KW-0815">Transposition</keyword>
<dbReference type="PROSITE" id="PS01007">
    <property type="entry name" value="TRANSPOSASE_MUTATOR"/>
    <property type="match status" value="1"/>
</dbReference>
<accession>A0A158K603</accession>
<protein>
    <recommendedName>
        <fullName evidence="6">Mutator family transposase</fullName>
    </recommendedName>
</protein>
<dbReference type="Proteomes" id="UP000054770">
    <property type="component" value="Unassembled WGS sequence"/>
</dbReference>
<sequence length="426" mass="47247">MAKRTQETNSSQAAEVEIKGAPGLDDLIQQGARRIIQQAIEAELAAMFEQYSNVKTIDGRRAVVRNGYLPEREIVTAVGPVPVQVPKVRDRSGSGIKFNSAIVPPYVRKSPRVSSSLPWLYLRGVSTSDMGEALSELLGEHAKGLSAGVVSRLKAVWADEYEQWKKRDLSSSRWVYWWADGIHTQARTEDSDGQCLLVIIGVKPDGEKERVALSDGYRESKESWIELLLDLKARGLQAPPLLAVGDGAMGLWAALEEVFPQVRHQRCWFHKIGNILNALPKSQHGRAKAALGEIWNAATRADAIVAFNQFVDTYAAKYPKAVEKLTKDRDELLAFYDFPAEHWQHVRTTNPIESTFATVRHRTGRTRNCLSRATFLGMAFKLIEAAEQSWKKIRGADKIGPLLQGIPFKDGTPVIESTPAPQALAA</sequence>
<organism evidence="7 8">
    <name type="scientific">Caballeronia choica</name>
    <dbReference type="NCBI Taxonomy" id="326476"/>
    <lineage>
        <taxon>Bacteria</taxon>
        <taxon>Pseudomonadati</taxon>
        <taxon>Pseudomonadota</taxon>
        <taxon>Betaproteobacteria</taxon>
        <taxon>Burkholderiales</taxon>
        <taxon>Burkholderiaceae</taxon>
        <taxon>Caballeronia</taxon>
    </lineage>
</organism>
<dbReference type="PANTHER" id="PTHR33217">
    <property type="entry name" value="TRANSPOSASE FOR INSERTION SEQUENCE ELEMENT IS1081"/>
    <property type="match status" value="1"/>
</dbReference>
<comment type="function">
    <text evidence="1 6">Required for the transposition of the insertion element.</text>
</comment>
<evidence type="ECO:0000313" key="8">
    <source>
        <dbReference type="Proteomes" id="UP000054770"/>
    </source>
</evidence>
<reference evidence="7" key="1">
    <citation type="submission" date="2016-01" db="EMBL/GenBank/DDBJ databases">
        <authorList>
            <person name="Peeters C."/>
        </authorList>
    </citation>
    <scope>NUCLEOTIDE SEQUENCE [LARGE SCALE GENOMIC DNA]</scope>
    <source>
        <strain evidence="7">LMG 22940</strain>
    </source>
</reference>
<keyword evidence="8" id="KW-1185">Reference proteome</keyword>
<dbReference type="EMBL" id="FCON02000066">
    <property type="protein sequence ID" value="SAL76568.1"/>
    <property type="molecule type" value="Genomic_DNA"/>
</dbReference>
<dbReference type="GO" id="GO:0003677">
    <property type="term" value="F:DNA binding"/>
    <property type="evidence" value="ECO:0007669"/>
    <property type="project" value="UniProtKB-UniRule"/>
</dbReference>
<evidence type="ECO:0000256" key="5">
    <source>
        <dbReference type="ARBA" id="ARBA00023172"/>
    </source>
</evidence>
<dbReference type="RefSeq" id="WP_374729605.1">
    <property type="nucleotide sequence ID" value="NZ_FCON02000066.1"/>
</dbReference>
<keyword evidence="4 6" id="KW-0238">DNA-binding</keyword>
<dbReference type="GO" id="GO:0004803">
    <property type="term" value="F:transposase activity"/>
    <property type="evidence" value="ECO:0007669"/>
    <property type="project" value="UniProtKB-UniRule"/>
</dbReference>
<evidence type="ECO:0000256" key="1">
    <source>
        <dbReference type="ARBA" id="ARBA00002190"/>
    </source>
</evidence>